<gene>
    <name evidence="12" type="primary">LOC107802112</name>
</gene>
<evidence type="ECO:0000256" key="2">
    <source>
        <dbReference type="ARBA" id="ARBA00007651"/>
    </source>
</evidence>
<protein>
    <recommendedName>
        <fullName evidence="8">CASP-like protein</fullName>
    </recommendedName>
</protein>
<dbReference type="RefSeq" id="XP_016481045.1">
    <property type="nucleotide sequence ID" value="XM_016625559.2"/>
</dbReference>
<evidence type="ECO:0000313" key="11">
    <source>
        <dbReference type="Proteomes" id="UP000790787"/>
    </source>
</evidence>
<dbReference type="Pfam" id="PF04535">
    <property type="entry name" value="CASP_dom"/>
    <property type="match status" value="1"/>
</dbReference>
<dbReference type="NCBIfam" id="TIGR01569">
    <property type="entry name" value="A_tha_TIGR01569"/>
    <property type="match status" value="1"/>
</dbReference>
<dbReference type="PaxDb" id="4097-A0A1S4AWQ3"/>
<dbReference type="Proteomes" id="UP000790787">
    <property type="component" value="Chromosome 17"/>
</dbReference>
<evidence type="ECO:0000313" key="12">
    <source>
        <dbReference type="RefSeq" id="XP_016481045.1"/>
    </source>
</evidence>
<evidence type="ECO:0000256" key="4">
    <source>
        <dbReference type="ARBA" id="ARBA00022475"/>
    </source>
</evidence>
<dbReference type="InterPro" id="IPR006459">
    <property type="entry name" value="CASP/CASPL"/>
</dbReference>
<feature type="compositionally biased region" description="Polar residues" evidence="9">
    <location>
        <begin position="15"/>
        <end position="27"/>
    </location>
</feature>
<evidence type="ECO:0000256" key="9">
    <source>
        <dbReference type="SAM" id="MobiDB-lite"/>
    </source>
</evidence>
<evidence type="ECO:0000256" key="6">
    <source>
        <dbReference type="ARBA" id="ARBA00022989"/>
    </source>
</evidence>
<reference evidence="11" key="1">
    <citation type="journal article" date="2014" name="Nat. Commun.">
        <title>The tobacco genome sequence and its comparison with those of tomato and potato.</title>
        <authorList>
            <person name="Sierro N."/>
            <person name="Battey J.N."/>
            <person name="Ouadi S."/>
            <person name="Bakaher N."/>
            <person name="Bovet L."/>
            <person name="Willig A."/>
            <person name="Goepfert S."/>
            <person name="Peitsch M.C."/>
            <person name="Ivanov N.V."/>
        </authorList>
    </citation>
    <scope>NUCLEOTIDE SEQUENCE [LARGE SCALE GENOMIC DNA]</scope>
</reference>
<feature type="transmembrane region" description="Helical" evidence="8">
    <location>
        <begin position="180"/>
        <end position="200"/>
    </location>
</feature>
<keyword evidence="6 8" id="KW-1133">Transmembrane helix</keyword>
<comment type="subcellular location">
    <subcellularLocation>
        <location evidence="1 8">Cell membrane</location>
        <topology evidence="1 8">Multi-pass membrane protein</topology>
    </subcellularLocation>
</comment>
<feature type="transmembrane region" description="Helical" evidence="8">
    <location>
        <begin position="36"/>
        <end position="61"/>
    </location>
</feature>
<evidence type="ECO:0000256" key="8">
    <source>
        <dbReference type="RuleBase" id="RU361233"/>
    </source>
</evidence>
<feature type="transmembrane region" description="Helical" evidence="8">
    <location>
        <begin position="92"/>
        <end position="114"/>
    </location>
</feature>
<comment type="subunit">
    <text evidence="3 8">Homodimer and heterodimers.</text>
</comment>
<dbReference type="PANTHER" id="PTHR36488">
    <property type="entry name" value="CASP-LIKE PROTEIN 1U1"/>
    <property type="match status" value="1"/>
</dbReference>
<dbReference type="InterPro" id="IPR006702">
    <property type="entry name" value="CASP_dom"/>
</dbReference>
<dbReference type="InterPro" id="IPR044173">
    <property type="entry name" value="CASPL"/>
</dbReference>
<evidence type="ECO:0000256" key="1">
    <source>
        <dbReference type="ARBA" id="ARBA00004651"/>
    </source>
</evidence>
<evidence type="ECO:0000256" key="7">
    <source>
        <dbReference type="ARBA" id="ARBA00023136"/>
    </source>
</evidence>
<dbReference type="RefSeq" id="XP_016481045.1">
    <property type="nucleotide sequence ID" value="XM_016625559.1"/>
</dbReference>
<feature type="transmembrane region" description="Helical" evidence="8">
    <location>
        <begin position="126"/>
        <end position="150"/>
    </location>
</feature>
<dbReference type="OMA" id="EMEFTSF"/>
<sequence>MAQENGQQKPGVAAGSNNQQLVGENNNTSNYKPKDYYNWVMALLRLLAFGATISATLVMALNKQQKTFVVATIGTTPIQATLTAKFQHTPAFVFFVIANGLCSLHNLLMLAACFVGSKYDFKGLRFYTIGVLDMMNVALVSGGASAAAFMGQLGRDGNSHARWNKICDKFDTYCTHGQGAIIASFIGLLLMIITTAINIIKLKYVQSSGSCAIIP</sequence>
<evidence type="ECO:0000256" key="3">
    <source>
        <dbReference type="ARBA" id="ARBA00011489"/>
    </source>
</evidence>
<dbReference type="GeneID" id="107802112"/>
<evidence type="ECO:0000256" key="5">
    <source>
        <dbReference type="ARBA" id="ARBA00022692"/>
    </source>
</evidence>
<dbReference type="AlphaFoldDB" id="A0A1S4AWQ3"/>
<name>A0A1S4AWQ3_TOBAC</name>
<evidence type="ECO:0000259" key="10">
    <source>
        <dbReference type="Pfam" id="PF04535"/>
    </source>
</evidence>
<dbReference type="GO" id="GO:0005886">
    <property type="term" value="C:plasma membrane"/>
    <property type="evidence" value="ECO:0000318"/>
    <property type="project" value="GO_Central"/>
</dbReference>
<keyword evidence="5 8" id="KW-0812">Transmembrane</keyword>
<feature type="domain" description="Casparian strip membrane protein" evidence="10">
    <location>
        <begin position="38"/>
        <end position="189"/>
    </location>
</feature>
<proteinExistence type="inferred from homology"/>
<keyword evidence="11" id="KW-1185">Reference proteome</keyword>
<dbReference type="STRING" id="4097.A0A1S4AWQ3"/>
<organism evidence="11 12">
    <name type="scientific">Nicotiana tabacum</name>
    <name type="common">Common tobacco</name>
    <dbReference type="NCBI Taxonomy" id="4097"/>
    <lineage>
        <taxon>Eukaryota</taxon>
        <taxon>Viridiplantae</taxon>
        <taxon>Streptophyta</taxon>
        <taxon>Embryophyta</taxon>
        <taxon>Tracheophyta</taxon>
        <taxon>Spermatophyta</taxon>
        <taxon>Magnoliopsida</taxon>
        <taxon>eudicotyledons</taxon>
        <taxon>Gunneridae</taxon>
        <taxon>Pentapetalae</taxon>
        <taxon>asterids</taxon>
        <taxon>lamiids</taxon>
        <taxon>Solanales</taxon>
        <taxon>Solanaceae</taxon>
        <taxon>Nicotianoideae</taxon>
        <taxon>Nicotianeae</taxon>
        <taxon>Nicotiana</taxon>
    </lineage>
</organism>
<comment type="similarity">
    <text evidence="2 8">Belongs to the Casparian strip membrane proteins (CASP) family.</text>
</comment>
<reference evidence="12" key="2">
    <citation type="submission" date="2025-08" db="UniProtKB">
        <authorList>
            <consortium name="RefSeq"/>
        </authorList>
    </citation>
    <scope>IDENTIFICATION</scope>
    <source>
        <tissue evidence="12">Leaf</tissue>
    </source>
</reference>
<feature type="region of interest" description="Disordered" evidence="9">
    <location>
        <begin position="1"/>
        <end position="27"/>
    </location>
</feature>
<keyword evidence="7 8" id="KW-0472">Membrane</keyword>
<accession>A0A1S4AWQ3</accession>
<dbReference type="KEGG" id="nta:107802112"/>
<keyword evidence="4 8" id="KW-1003">Cell membrane</keyword>
<dbReference type="OrthoDB" id="610574at2759"/>
<dbReference type="PANTHER" id="PTHR36488:SF8">
    <property type="entry name" value="CASP-LIKE PROTEIN 1U1"/>
    <property type="match status" value="1"/>
</dbReference>